<feature type="transmembrane region" description="Helical" evidence="1">
    <location>
        <begin position="476"/>
        <end position="495"/>
    </location>
</feature>
<organism evidence="3 4">
    <name type="scientific">Flavobacterium geliluteum</name>
    <dbReference type="NCBI Taxonomy" id="2816120"/>
    <lineage>
        <taxon>Bacteria</taxon>
        <taxon>Pseudomonadati</taxon>
        <taxon>Bacteroidota</taxon>
        <taxon>Flavobacteriia</taxon>
        <taxon>Flavobacteriales</taxon>
        <taxon>Flavobacteriaceae</taxon>
        <taxon>Flavobacterium</taxon>
    </lineage>
</organism>
<gene>
    <name evidence="3" type="ORF">J3495_10955</name>
</gene>
<protein>
    <submittedName>
        <fullName evidence="3">Serine hydrolase</fullName>
    </submittedName>
</protein>
<dbReference type="InterPro" id="IPR001466">
    <property type="entry name" value="Beta-lactam-related"/>
</dbReference>
<keyword evidence="1" id="KW-1133">Transmembrane helix</keyword>
<keyword evidence="3" id="KW-0378">Hydrolase</keyword>
<keyword evidence="1" id="KW-0812">Transmembrane</keyword>
<dbReference type="RefSeq" id="WP_210666600.1">
    <property type="nucleotide sequence ID" value="NZ_JAGFBV010000016.1"/>
</dbReference>
<evidence type="ECO:0000256" key="1">
    <source>
        <dbReference type="SAM" id="Phobius"/>
    </source>
</evidence>
<feature type="domain" description="Beta-lactamase-related" evidence="2">
    <location>
        <begin position="25"/>
        <end position="351"/>
    </location>
</feature>
<feature type="transmembrane region" description="Helical" evidence="1">
    <location>
        <begin position="576"/>
        <end position="600"/>
    </location>
</feature>
<sequence length="603" mass="68098">MHFKYIFIFFFLSSISYSQYESGLKKTIKNLLKQEKIVGAVWCTISQNGNSTIDSYGYKNNQTREIISSNAKMNVGSVSKTVLAAGVLRMVTLGLLKLDDPVKKYLPSLPIENQWDKTNTVTIRHLLDNTSGLTDARLWHIFSSTAKADTPLNKVYQGDVSVLKVQYKPGSIDSYSNLGYSILGMVIEKITKQPYESYLDNTILKPLGMTESTFHFISQSGKFADEKLAFGHFDNGNPVASIPMYLRAAGQFTTTANDMAKFMWFMMSDGLVNGKTLIDKNLLSKVGIQKSTDAYKKGVPYGYALGAYQRDRYGAVGVAKNGNTLGFSAMLYMFPESKKAFFIAYNMDSETADYDLFNNEFTNYLGVNKINKNLKKQKIENSLTEWNGYYIPIITVVKPFKLIDWVFSNTKVAFLGNDLVIRPFQGKNKTLFYLGNNTFSMKGRTNVTHTLYKDQNGDLLISDGIRTIKKVSGIKILSIAFSFLIGILSIFYFFVNGLIRFFKNKASYFKETYSLMFAASLFLLVSIFLFSFQPFMEMGNLTFINILLFASSILLSIASIYVLIHKLIGKENFMSFDFLATFSIAQFSILLIINGVFPVIMWQ</sequence>
<dbReference type="SUPFAM" id="SSF56601">
    <property type="entry name" value="beta-lactamase/transpeptidase-like"/>
    <property type="match status" value="1"/>
</dbReference>
<dbReference type="PANTHER" id="PTHR46825:SF9">
    <property type="entry name" value="BETA-LACTAMASE-RELATED DOMAIN-CONTAINING PROTEIN"/>
    <property type="match status" value="1"/>
</dbReference>
<dbReference type="EMBL" id="JAGFBV010000016">
    <property type="protein sequence ID" value="MBP4138606.1"/>
    <property type="molecule type" value="Genomic_DNA"/>
</dbReference>
<keyword evidence="4" id="KW-1185">Reference proteome</keyword>
<reference evidence="3 4" key="1">
    <citation type="submission" date="2021-03" db="EMBL/GenBank/DDBJ databases">
        <title>Flavobacterium Flabelliformis Sp. Nov. And Flavobacterium Geliluteum Sp. Nov., Two Novel Multidrug Resistant Psychrophilic Species Isolated From Antarctica.</title>
        <authorList>
            <person name="Kralova S."/>
            <person name="Busse H.J."/>
            <person name="Bezdicek M."/>
            <person name="Nykrynova M."/>
            <person name="Kroupova E."/>
            <person name="Krsek D."/>
            <person name="Sedlacek I."/>
        </authorList>
    </citation>
    <scope>NUCLEOTIDE SEQUENCE [LARGE SCALE GENOMIC DNA]</scope>
    <source>
        <strain evidence="3 4">P7388</strain>
    </source>
</reference>
<proteinExistence type="predicted"/>
<dbReference type="Pfam" id="PF00144">
    <property type="entry name" value="Beta-lactamase"/>
    <property type="match status" value="1"/>
</dbReference>
<evidence type="ECO:0000313" key="4">
    <source>
        <dbReference type="Proteomes" id="UP000675047"/>
    </source>
</evidence>
<dbReference type="InterPro" id="IPR012338">
    <property type="entry name" value="Beta-lactam/transpept-like"/>
</dbReference>
<dbReference type="Gene3D" id="3.40.710.10">
    <property type="entry name" value="DD-peptidase/beta-lactamase superfamily"/>
    <property type="match status" value="1"/>
</dbReference>
<evidence type="ECO:0000313" key="3">
    <source>
        <dbReference type="EMBL" id="MBP4138606.1"/>
    </source>
</evidence>
<dbReference type="GO" id="GO:0016787">
    <property type="term" value="F:hydrolase activity"/>
    <property type="evidence" value="ECO:0007669"/>
    <property type="project" value="UniProtKB-KW"/>
</dbReference>
<evidence type="ECO:0000259" key="2">
    <source>
        <dbReference type="Pfam" id="PF00144"/>
    </source>
</evidence>
<feature type="transmembrane region" description="Helical" evidence="1">
    <location>
        <begin position="542"/>
        <end position="564"/>
    </location>
</feature>
<dbReference type="PANTHER" id="PTHR46825">
    <property type="entry name" value="D-ALANYL-D-ALANINE-CARBOXYPEPTIDASE/ENDOPEPTIDASE AMPH"/>
    <property type="match status" value="1"/>
</dbReference>
<feature type="transmembrane region" description="Helical" evidence="1">
    <location>
        <begin position="515"/>
        <end position="536"/>
    </location>
</feature>
<accession>A0A940XAW3</accession>
<dbReference type="InterPro" id="IPR050491">
    <property type="entry name" value="AmpC-like"/>
</dbReference>
<dbReference type="Proteomes" id="UP000675047">
    <property type="component" value="Unassembled WGS sequence"/>
</dbReference>
<comment type="caution">
    <text evidence="3">The sequence shown here is derived from an EMBL/GenBank/DDBJ whole genome shotgun (WGS) entry which is preliminary data.</text>
</comment>
<keyword evidence="1" id="KW-0472">Membrane</keyword>
<dbReference type="AlphaFoldDB" id="A0A940XAW3"/>
<name>A0A940XAW3_9FLAO</name>